<evidence type="ECO:0000313" key="7">
    <source>
        <dbReference type="EMBL" id="TDL98389.1"/>
    </source>
</evidence>
<comment type="similarity">
    <text evidence="2">Belongs to the PTPS family. QueD subfamily.</text>
</comment>
<evidence type="ECO:0000256" key="2">
    <source>
        <dbReference type="ARBA" id="ARBA00008900"/>
    </source>
</evidence>
<evidence type="ECO:0000256" key="5">
    <source>
        <dbReference type="ARBA" id="ARBA00031449"/>
    </source>
</evidence>
<dbReference type="OrthoDB" id="9804698at2"/>
<evidence type="ECO:0000313" key="8">
    <source>
        <dbReference type="Proteomes" id="UP000295310"/>
    </source>
</evidence>
<dbReference type="Gene3D" id="3.30.479.10">
    <property type="entry name" value="6-pyruvoyl tetrahydropterin synthase/QueD"/>
    <property type="match status" value="1"/>
</dbReference>
<dbReference type="AlphaFoldDB" id="A0A4R6BF45"/>
<evidence type="ECO:0000256" key="3">
    <source>
        <dbReference type="ARBA" id="ARBA00012982"/>
    </source>
</evidence>
<evidence type="ECO:0000256" key="1">
    <source>
        <dbReference type="ARBA" id="ARBA00005061"/>
    </source>
</evidence>
<gene>
    <name evidence="7" type="ORF">ERX27_02845</name>
</gene>
<evidence type="ECO:0000256" key="4">
    <source>
        <dbReference type="ARBA" id="ARBA00018141"/>
    </source>
</evidence>
<dbReference type="GO" id="GO:0070497">
    <property type="term" value="F:6-carboxytetrahydropterin synthase activity"/>
    <property type="evidence" value="ECO:0007669"/>
    <property type="project" value="UniProtKB-EC"/>
</dbReference>
<keyword evidence="8" id="KW-1185">Reference proteome</keyword>
<comment type="pathway">
    <text evidence="1">Purine metabolism; 7-cyano-7-deazaguanine biosynthesis.</text>
</comment>
<reference evidence="7 8" key="1">
    <citation type="submission" date="2019-01" db="EMBL/GenBank/DDBJ databases">
        <title>Draft genome sequences of the type strains of six Macrococcus species.</title>
        <authorList>
            <person name="Mazhar S."/>
            <person name="Altermann E."/>
            <person name="Hill C."/>
            <person name="Mcauliffe O."/>
        </authorList>
    </citation>
    <scope>NUCLEOTIDE SEQUENCE [LARGE SCALE GENOMIC DNA]</scope>
    <source>
        <strain evidence="7 8">CCM4811</strain>
    </source>
</reference>
<organism evidence="7 8">
    <name type="scientific">Macrococcus brunensis</name>
    <dbReference type="NCBI Taxonomy" id="198483"/>
    <lineage>
        <taxon>Bacteria</taxon>
        <taxon>Bacillati</taxon>
        <taxon>Bacillota</taxon>
        <taxon>Bacilli</taxon>
        <taxon>Bacillales</taxon>
        <taxon>Staphylococcaceae</taxon>
        <taxon>Macrococcus</taxon>
    </lineage>
</organism>
<comment type="caution">
    <text evidence="7">The sequence shown here is derived from an EMBL/GenBank/DDBJ whole genome shotgun (WGS) entry which is preliminary data.</text>
</comment>
<dbReference type="UniPathway" id="UPA00391"/>
<dbReference type="InterPro" id="IPR038418">
    <property type="entry name" value="6-PTP_synth/QueD_sf"/>
</dbReference>
<dbReference type="Proteomes" id="UP000295310">
    <property type="component" value="Unassembled WGS sequence"/>
</dbReference>
<dbReference type="Pfam" id="PF01242">
    <property type="entry name" value="PTPS"/>
    <property type="match status" value="1"/>
</dbReference>
<evidence type="ECO:0000256" key="6">
    <source>
        <dbReference type="ARBA" id="ARBA00048807"/>
    </source>
</evidence>
<name>A0A4R6BF45_9STAP</name>
<dbReference type="SUPFAM" id="SSF55620">
    <property type="entry name" value="Tetrahydrobiopterin biosynthesis enzymes-like"/>
    <property type="match status" value="1"/>
</dbReference>
<protein>
    <recommendedName>
        <fullName evidence="4">6-carboxy-5,6,7,8-tetrahydropterin synthase</fullName>
        <ecNumber evidence="3">4.1.2.50</ecNumber>
    </recommendedName>
    <alternativeName>
        <fullName evidence="5">Queuosine biosynthesis protein QueD</fullName>
    </alternativeName>
</protein>
<dbReference type="InterPro" id="IPR007115">
    <property type="entry name" value="6-PTP_synth/QueD"/>
</dbReference>
<dbReference type="EMBL" id="SCWA01000004">
    <property type="protein sequence ID" value="TDL98389.1"/>
    <property type="molecule type" value="Genomic_DNA"/>
</dbReference>
<sequence>MNLFNDIKVPASFKAFSGTPSLKLKFAFRAHCRIFFTPEKYKDLENHLYIFYVTVNSPVNDIGMGVDFFEVEHIFENHIKPLVDHQLLNQTLPAMNMTAENIGHWLYQTFEAHLPVNTTIEALELFETAEHSVILTQQNRH</sequence>
<comment type="catalytic activity">
    <reaction evidence="6">
        <text>7,8-dihydroneopterin 3'-triphosphate + H2O = 6-carboxy-5,6,7,8-tetrahydropterin + triphosphate + acetaldehyde + 2 H(+)</text>
        <dbReference type="Rhea" id="RHEA:27966"/>
        <dbReference type="ChEBI" id="CHEBI:15343"/>
        <dbReference type="ChEBI" id="CHEBI:15377"/>
        <dbReference type="ChEBI" id="CHEBI:15378"/>
        <dbReference type="ChEBI" id="CHEBI:18036"/>
        <dbReference type="ChEBI" id="CHEBI:58462"/>
        <dbReference type="ChEBI" id="CHEBI:61032"/>
        <dbReference type="EC" id="4.1.2.50"/>
    </reaction>
</comment>
<accession>A0A4R6BF45</accession>
<proteinExistence type="inferred from homology"/>
<dbReference type="EC" id="4.1.2.50" evidence="3"/>
<dbReference type="RefSeq" id="WP_133431330.1">
    <property type="nucleotide sequence ID" value="NZ_CP092179.1"/>
</dbReference>